<dbReference type="InterPro" id="IPR036640">
    <property type="entry name" value="ABC1_TM_sf"/>
</dbReference>
<keyword evidence="4" id="KW-0067">ATP-binding</keyword>
<evidence type="ECO:0000256" key="5">
    <source>
        <dbReference type="ARBA" id="ARBA00022989"/>
    </source>
</evidence>
<dbReference type="InterPro" id="IPR039421">
    <property type="entry name" value="Type_1_exporter"/>
</dbReference>
<dbReference type="EMBL" id="CP098828">
    <property type="protein sequence ID" value="XBO76897.1"/>
    <property type="molecule type" value="Genomic_DNA"/>
</dbReference>
<feature type="transmembrane region" description="Helical" evidence="7">
    <location>
        <begin position="156"/>
        <end position="177"/>
    </location>
</feature>
<dbReference type="AlphaFoldDB" id="A0AAU7KZK7"/>
<dbReference type="GO" id="GO:0045454">
    <property type="term" value="P:cell redox homeostasis"/>
    <property type="evidence" value="ECO:0007669"/>
    <property type="project" value="InterPro"/>
</dbReference>
<evidence type="ECO:0000256" key="7">
    <source>
        <dbReference type="SAM" id="Phobius"/>
    </source>
</evidence>
<dbReference type="SUPFAM" id="SSF90123">
    <property type="entry name" value="ABC transporter transmembrane region"/>
    <property type="match status" value="1"/>
</dbReference>
<evidence type="ECO:0000259" key="8">
    <source>
        <dbReference type="PROSITE" id="PS50893"/>
    </source>
</evidence>
<dbReference type="GO" id="GO:0015421">
    <property type="term" value="F:ABC-type oligopeptide transporter activity"/>
    <property type="evidence" value="ECO:0007669"/>
    <property type="project" value="TreeGrafter"/>
</dbReference>
<dbReference type="InterPro" id="IPR003593">
    <property type="entry name" value="AAA+_ATPase"/>
</dbReference>
<dbReference type="Pfam" id="PF00664">
    <property type="entry name" value="ABC_membrane"/>
    <property type="match status" value="1"/>
</dbReference>
<dbReference type="InterPro" id="IPR014223">
    <property type="entry name" value="ABC_CydC/D"/>
</dbReference>
<evidence type="ECO:0000256" key="1">
    <source>
        <dbReference type="ARBA" id="ARBA00004651"/>
    </source>
</evidence>
<feature type="transmembrane region" description="Helical" evidence="7">
    <location>
        <begin position="287"/>
        <end position="310"/>
    </location>
</feature>
<dbReference type="GO" id="GO:0005886">
    <property type="term" value="C:plasma membrane"/>
    <property type="evidence" value="ECO:0007669"/>
    <property type="project" value="UniProtKB-SubCell"/>
</dbReference>
<dbReference type="PANTHER" id="PTHR43394:SF1">
    <property type="entry name" value="ATP-BINDING CASSETTE SUB-FAMILY B MEMBER 10, MITOCHONDRIAL"/>
    <property type="match status" value="1"/>
</dbReference>
<evidence type="ECO:0000256" key="3">
    <source>
        <dbReference type="ARBA" id="ARBA00022741"/>
    </source>
</evidence>
<dbReference type="InterPro" id="IPR027417">
    <property type="entry name" value="P-loop_NTPase"/>
</dbReference>
<dbReference type="Gene3D" id="1.20.1560.10">
    <property type="entry name" value="ABC transporter type 1, transmembrane domain"/>
    <property type="match status" value="1"/>
</dbReference>
<reference evidence="10" key="1">
    <citation type="submission" date="2022-06" db="EMBL/GenBank/DDBJ databases">
        <title>A novel DMS-producing enzyme.</title>
        <authorList>
            <person name="Zhang Y."/>
        </authorList>
    </citation>
    <scope>NUCLEOTIDE SEQUENCE</scope>
    <source>
        <strain evidence="10">H10-59</strain>
    </source>
</reference>
<keyword evidence="3" id="KW-0547">Nucleotide-binding</keyword>
<dbReference type="InterPro" id="IPR003439">
    <property type="entry name" value="ABC_transporter-like_ATP-bd"/>
</dbReference>
<dbReference type="RefSeq" id="WP_348816001.1">
    <property type="nucleotide sequence ID" value="NZ_CP098828.1"/>
</dbReference>
<dbReference type="PROSITE" id="PS50893">
    <property type="entry name" value="ABC_TRANSPORTER_2"/>
    <property type="match status" value="1"/>
</dbReference>
<feature type="transmembrane region" description="Helical" evidence="7">
    <location>
        <begin position="183"/>
        <end position="201"/>
    </location>
</feature>
<sequence>MASSTERTDTGFAAGIASLRPWIEVHASFRRRLVLGVVLMVLTALSALGLLAVSGWFITASALTGAALAAGMAATLDVYTPGAGIRLFAVSRTVSRYVERLYNHDTILRLLARLRARCFSGLVAMDGASLGARRSGDWLNRLTADIDTLDALYLRLLAPAAMALVLGAALVALVAVWLPQVALVLGVLLLFGWSWLTLGQARLGLAACRRRVVGLERLRSAMIETLGGLSELESYGALARRRGELEALEDELLAAQWRLSLITGFGNVLTTLVMGGAWWLVLIGGLAAFGGGQLGAAVLVMLPLASLALAEGLASLPAAFTQAGASLAAAERLNAIDQQRAAPANVSSDTTRAVAVHAAPRSGTAECGGLEVCATSLSFRYPQALDQALSPLSFRLAPGERAAICGPSGSGKSTLLALLAGELRGHHGRLTLNGQAVEALDPQWLSCKVGCLTQRVELFDASLAENLRLGAPEASPERLWQALVAVDLADWAQGLPGGLETRVGEGGRQLSGGQARRLGLARLWLTDPALVVLDEPFASLDAATARRVAEGIGPWLAGRTVLMLVHHHDPDSPSPGMEHIPRVIDMAAGTPWQARGECVTM</sequence>
<feature type="transmembrane region" description="Helical" evidence="7">
    <location>
        <begin position="58"/>
        <end position="79"/>
    </location>
</feature>
<evidence type="ECO:0000256" key="2">
    <source>
        <dbReference type="ARBA" id="ARBA00022692"/>
    </source>
</evidence>
<dbReference type="SUPFAM" id="SSF52540">
    <property type="entry name" value="P-loop containing nucleoside triphosphate hydrolases"/>
    <property type="match status" value="1"/>
</dbReference>
<keyword evidence="6 7" id="KW-0472">Membrane</keyword>
<dbReference type="GO" id="GO:0005524">
    <property type="term" value="F:ATP binding"/>
    <property type="evidence" value="ECO:0007669"/>
    <property type="project" value="UniProtKB-KW"/>
</dbReference>
<evidence type="ECO:0000256" key="4">
    <source>
        <dbReference type="ARBA" id="ARBA00022840"/>
    </source>
</evidence>
<accession>A0AAU7KZK7</accession>
<evidence type="ECO:0000313" key="10">
    <source>
        <dbReference type="EMBL" id="XBO76897.1"/>
    </source>
</evidence>
<organism evidence="10">
    <name type="scientific">Halomonas sp. H10-59</name>
    <dbReference type="NCBI Taxonomy" id="2950874"/>
    <lineage>
        <taxon>Bacteria</taxon>
        <taxon>Pseudomonadati</taxon>
        <taxon>Pseudomonadota</taxon>
        <taxon>Gammaproteobacteria</taxon>
        <taxon>Oceanospirillales</taxon>
        <taxon>Halomonadaceae</taxon>
        <taxon>Halomonas</taxon>
    </lineage>
</organism>
<feature type="domain" description="ABC transporter" evidence="8">
    <location>
        <begin position="372"/>
        <end position="601"/>
    </location>
</feature>
<dbReference type="InterPro" id="IPR017871">
    <property type="entry name" value="ABC_transporter-like_CS"/>
</dbReference>
<protein>
    <submittedName>
        <fullName evidence="10">Thiol reductant ABC exporter subunit CydC</fullName>
    </submittedName>
</protein>
<dbReference type="PANTHER" id="PTHR43394">
    <property type="entry name" value="ATP-DEPENDENT PERMEASE MDL1, MITOCHONDRIAL"/>
    <property type="match status" value="1"/>
</dbReference>
<dbReference type="PROSITE" id="PS50929">
    <property type="entry name" value="ABC_TM1F"/>
    <property type="match status" value="1"/>
</dbReference>
<dbReference type="GO" id="GO:0034775">
    <property type="term" value="P:glutathione transmembrane transport"/>
    <property type="evidence" value="ECO:0007669"/>
    <property type="project" value="InterPro"/>
</dbReference>
<feature type="transmembrane region" description="Helical" evidence="7">
    <location>
        <begin position="33"/>
        <end position="52"/>
    </location>
</feature>
<dbReference type="GO" id="GO:0016887">
    <property type="term" value="F:ATP hydrolysis activity"/>
    <property type="evidence" value="ECO:0007669"/>
    <property type="project" value="InterPro"/>
</dbReference>
<proteinExistence type="predicted"/>
<dbReference type="InterPro" id="IPR011527">
    <property type="entry name" value="ABC1_TM_dom"/>
</dbReference>
<keyword evidence="2 7" id="KW-0812">Transmembrane</keyword>
<feature type="domain" description="ABC transmembrane type-1" evidence="9">
    <location>
        <begin position="34"/>
        <end position="325"/>
    </location>
</feature>
<name>A0AAU7KZK7_9GAMM</name>
<keyword evidence="5 7" id="KW-1133">Transmembrane helix</keyword>
<dbReference type="Pfam" id="PF00005">
    <property type="entry name" value="ABC_tran"/>
    <property type="match status" value="1"/>
</dbReference>
<evidence type="ECO:0000259" key="9">
    <source>
        <dbReference type="PROSITE" id="PS50929"/>
    </source>
</evidence>
<dbReference type="SMART" id="SM00382">
    <property type="entry name" value="AAA"/>
    <property type="match status" value="1"/>
</dbReference>
<dbReference type="PROSITE" id="PS00211">
    <property type="entry name" value="ABC_TRANSPORTER_1"/>
    <property type="match status" value="1"/>
</dbReference>
<dbReference type="NCBIfam" id="TIGR02868">
    <property type="entry name" value="CydC"/>
    <property type="match status" value="1"/>
</dbReference>
<gene>
    <name evidence="10" type="primary">cydC</name>
    <name evidence="10" type="ORF">NFG57_09110</name>
</gene>
<dbReference type="Gene3D" id="3.40.50.300">
    <property type="entry name" value="P-loop containing nucleotide triphosphate hydrolases"/>
    <property type="match status" value="1"/>
</dbReference>
<evidence type="ECO:0000256" key="6">
    <source>
        <dbReference type="ARBA" id="ARBA00023136"/>
    </source>
</evidence>
<comment type="subcellular location">
    <subcellularLocation>
        <location evidence="1">Cell membrane</location>
        <topology evidence="1">Multi-pass membrane protein</topology>
    </subcellularLocation>
</comment>